<organism evidence="2 3">
    <name type="scientific">Stegodyphus mimosarum</name>
    <name type="common">African social velvet spider</name>
    <dbReference type="NCBI Taxonomy" id="407821"/>
    <lineage>
        <taxon>Eukaryota</taxon>
        <taxon>Metazoa</taxon>
        <taxon>Ecdysozoa</taxon>
        <taxon>Arthropoda</taxon>
        <taxon>Chelicerata</taxon>
        <taxon>Arachnida</taxon>
        <taxon>Araneae</taxon>
        <taxon>Araneomorphae</taxon>
        <taxon>Entelegynae</taxon>
        <taxon>Eresoidea</taxon>
        <taxon>Eresidae</taxon>
        <taxon>Stegodyphus</taxon>
    </lineage>
</organism>
<dbReference type="OrthoDB" id="9988013at2759"/>
<dbReference type="InterPro" id="IPR013783">
    <property type="entry name" value="Ig-like_fold"/>
</dbReference>
<dbReference type="Proteomes" id="UP000054359">
    <property type="component" value="Unassembled WGS sequence"/>
</dbReference>
<sequence>GKFHPLITDISSLNSDSRIILLQNGSLNIFRVSKEDEGVYQCSVSNDVGAPLKKSASLRVIGEGK</sequence>
<feature type="non-terminal residue" evidence="2">
    <location>
        <position position="1"/>
    </location>
</feature>
<evidence type="ECO:0000259" key="1">
    <source>
        <dbReference type="Pfam" id="PF07679"/>
    </source>
</evidence>
<dbReference type="InterPro" id="IPR036179">
    <property type="entry name" value="Ig-like_dom_sf"/>
</dbReference>
<dbReference type="Gene3D" id="2.60.40.10">
    <property type="entry name" value="Immunoglobulins"/>
    <property type="match status" value="1"/>
</dbReference>
<dbReference type="AlphaFoldDB" id="A0A087UJS7"/>
<reference evidence="2 3" key="1">
    <citation type="submission" date="2013-11" db="EMBL/GenBank/DDBJ databases">
        <title>Genome sequencing of Stegodyphus mimosarum.</title>
        <authorList>
            <person name="Bechsgaard J."/>
        </authorList>
    </citation>
    <scope>NUCLEOTIDE SEQUENCE [LARGE SCALE GENOMIC DNA]</scope>
</reference>
<protein>
    <recommendedName>
        <fullName evidence="1">Immunoglobulin I-set domain-containing protein</fullName>
    </recommendedName>
</protein>
<feature type="domain" description="Immunoglobulin I-set" evidence="1">
    <location>
        <begin position="11"/>
        <end position="59"/>
    </location>
</feature>
<proteinExistence type="predicted"/>
<evidence type="ECO:0000313" key="3">
    <source>
        <dbReference type="Proteomes" id="UP000054359"/>
    </source>
</evidence>
<dbReference type="Pfam" id="PF07679">
    <property type="entry name" value="I-set"/>
    <property type="match status" value="1"/>
</dbReference>
<dbReference type="SUPFAM" id="SSF48726">
    <property type="entry name" value="Immunoglobulin"/>
    <property type="match status" value="1"/>
</dbReference>
<evidence type="ECO:0000313" key="2">
    <source>
        <dbReference type="EMBL" id="KFM77616.1"/>
    </source>
</evidence>
<feature type="non-terminal residue" evidence="2">
    <location>
        <position position="65"/>
    </location>
</feature>
<accession>A0A087UJS7</accession>
<dbReference type="InterPro" id="IPR013098">
    <property type="entry name" value="Ig_I-set"/>
</dbReference>
<name>A0A087UJS7_STEMI</name>
<keyword evidence="3" id="KW-1185">Reference proteome</keyword>
<dbReference type="EMBL" id="KK120142">
    <property type="protein sequence ID" value="KFM77616.1"/>
    <property type="molecule type" value="Genomic_DNA"/>
</dbReference>
<gene>
    <name evidence="2" type="ORF">X975_25960</name>
</gene>